<dbReference type="Proteomes" id="UP001241748">
    <property type="component" value="Unassembled WGS sequence"/>
</dbReference>
<evidence type="ECO:0000313" key="2">
    <source>
        <dbReference type="Proteomes" id="UP001241748"/>
    </source>
</evidence>
<gene>
    <name evidence="1" type="ORF">P5G62_026360</name>
</gene>
<comment type="caution">
    <text evidence="1">The sequence shown here is derived from an EMBL/GenBank/DDBJ whole genome shotgun (WGS) entry which is preliminary data.</text>
</comment>
<evidence type="ECO:0000313" key="1">
    <source>
        <dbReference type="EMBL" id="MFB3170643.1"/>
    </source>
</evidence>
<keyword evidence="2" id="KW-1185">Reference proteome</keyword>
<dbReference type="Gene3D" id="3.40.50.300">
    <property type="entry name" value="P-loop containing nucleotide triphosphate hydrolases"/>
    <property type="match status" value="1"/>
</dbReference>
<accession>A0ABV4Z1F5</accession>
<reference evidence="1 2" key="1">
    <citation type="submission" date="2024-05" db="EMBL/GenBank/DDBJ databases">
        <authorList>
            <person name="Venkateswaran K."/>
        </authorList>
    </citation>
    <scope>NUCLEOTIDE SEQUENCE [LARGE SCALE GENOMIC DNA]</scope>
    <source>
        <strain evidence="1 2">179-C4-2-HS</strain>
    </source>
</reference>
<dbReference type="SUPFAM" id="SSF53795">
    <property type="entry name" value="PEP carboxykinase-like"/>
    <property type="match status" value="1"/>
</dbReference>
<protein>
    <submittedName>
        <fullName evidence="1">Aldolase</fullName>
    </submittedName>
</protein>
<dbReference type="RefSeq" id="WP_306075931.1">
    <property type="nucleotide sequence ID" value="NZ_JAROBZ020000003.1"/>
</dbReference>
<sequence length="315" mass="35889">MSTETIKGTFYKAFGLKILSEIPLPELLNWGKRDQNETIDILIKLDNNFLKLWNNYSNEERKIVVSNNLVMFEVPETAVFCIENGVNILVSPMNGSDFDKIRLYILGTCMGVLLMQRKIIPLHGSAVVIDKKAYAIIGKSGMGKSTLATAFLSKGYQLLSDDVIAVSFGEGDVPYVMPSYPQQKLWKESMNEFGMETDKYRPLFERETKFSVPVVSNFYSHPLQLAGLFQLMKADNNKINIRKIEGLERIRIVLNQTFRGSLLNQLDLSEWHFKTSLKLIEKVPVFELQRPFTGFTAPELLTMILSQIKSEVNSR</sequence>
<proteinExistence type="predicted"/>
<dbReference type="InterPro" id="IPR027417">
    <property type="entry name" value="P-loop_NTPase"/>
</dbReference>
<dbReference type="EMBL" id="JAROBZ020000003">
    <property type="protein sequence ID" value="MFB3170643.1"/>
    <property type="molecule type" value="Genomic_DNA"/>
</dbReference>
<organism evidence="1 2">
    <name type="scientific">Neobacillus driksii</name>
    <dbReference type="NCBI Taxonomy" id="3035913"/>
    <lineage>
        <taxon>Bacteria</taxon>
        <taxon>Bacillati</taxon>
        <taxon>Bacillota</taxon>
        <taxon>Bacilli</taxon>
        <taxon>Bacillales</taxon>
        <taxon>Bacillaceae</taxon>
        <taxon>Neobacillus</taxon>
    </lineage>
</organism>
<name>A0ABV4Z1F5_9BACI</name>